<dbReference type="GO" id="GO:0016020">
    <property type="term" value="C:membrane"/>
    <property type="evidence" value="ECO:0007669"/>
    <property type="project" value="InterPro"/>
</dbReference>
<dbReference type="OMA" id="DIGPHLQ"/>
<dbReference type="EMBL" id="BEZZ01000705">
    <property type="protein sequence ID" value="GCC35461.1"/>
    <property type="molecule type" value="Genomic_DNA"/>
</dbReference>
<feature type="domain" description="C-type lectin" evidence="22">
    <location>
        <begin position="1992"/>
        <end position="2100"/>
    </location>
</feature>
<dbReference type="GO" id="GO:0030246">
    <property type="term" value="F:carbohydrate binding"/>
    <property type="evidence" value="ECO:0007669"/>
    <property type="project" value="UniProtKB-KW"/>
</dbReference>
<dbReference type="Pfam" id="PF16184">
    <property type="entry name" value="Cadherin_3"/>
    <property type="match status" value="11"/>
</dbReference>
<dbReference type="InterPro" id="IPR045658">
    <property type="entry name" value="FRAS1-rel_N"/>
</dbReference>
<evidence type="ECO:0000256" key="17">
    <source>
        <dbReference type="ARBA" id="ARBA00074560"/>
    </source>
</evidence>
<protein>
    <recommendedName>
        <fullName evidence="17">FRAS1-related extracellular matrix protein 1</fullName>
    </recommendedName>
    <alternativeName>
        <fullName evidence="18">Protein QBRICK</fullName>
    </alternativeName>
</protein>
<evidence type="ECO:0000256" key="1">
    <source>
        <dbReference type="ARBA" id="ARBA00004302"/>
    </source>
</evidence>
<dbReference type="OrthoDB" id="430044at2759"/>
<dbReference type="CDD" id="cd00037">
    <property type="entry name" value="CLECT"/>
    <property type="match status" value="1"/>
</dbReference>
<sequence>MKHYWEHPAILMYLCLWRCIAPSFIQVNLGLSVPKGQSAFLSKEDLQFNVPKENDSCKVEVVVNEPITQRVGKLTPQVFDCHFLANEVKYTHNGCPILDEDQVMLRLYRFTETETFTETFILKVHLLDSDCNIIQLGSTSLEVPEFYGFSNIIDRNVLTFVYDAAMNLDCTVHITIQDTLLPAYGQLVMGKPPEGPARGDQPNSFLQIMKTSSKEKSSQDNLKEVHALEVNCEEFLVLGLHYQHLRPPSPDVDYITISLELVDSRSKNVHKKENAWIPVRIRNAFPNLPPKASFIAMYILEVDQFILTPITTHTLDGEDSESPKTQLVFNVTKPPLQGFITHLSDHTKPITSFTWTDLNEMLIAFQPPNNSHTERRNYEVEFEVHDFYFRNSAPIMVHISIRTTDTNAPRVSWNMGLDLLEGQSRTITWEQFQVVDNDALSAVRLITVDGLLHGRLTVRGGKGFMFTVDDIKSGVVHYHHDDSDSTNDFIVFRIFDGNHSTRHKFPINILPKDDSPPFLINNVILELYEDQEIQIEKVMLQASDMDSSDDYILFKIIKPPQAGEILKRTAPELSGYPITRFQQSDLFNARIYYRHLGGEVFEDTFEFILSDSHEPPNLSDPQTVIIHITPVDDQLPKEAPWALRHLVVKETEIAHLTKNQLYFTDTEIPDGEIVYAITAGPFFTSALGLSDAGKLFLTDSMKKLTKKSNVPMLRSFTQHAVNYLKVAYMPPIQDIGPDPQHVQFLFSVSNQHGGTLIGLCFNITVLPVDNQAPEILTKQLDVEEGGVGQITVDHILVMDVDTKDHQIKIVLQKQPVHGVVKVDGDPMIEGDTFNLEDLGQLKISYNHDDSETRHDEVTFSATDGSNSAECVLQIQILPVNDEPPTMKPGLKPMMYCLEGAEVAITAENLYATDLDSDDERLMFMIARQPFHGAVQKDSQIIDHFSQADILSGSVTYIHTGGEVGLTPCFDTITFVISDWDGGTVEGCCSEEPFSPLLSIHNSLPVYDLNITIMPINNQPPTIIIGETFIVDEGLSAAITVGHLCASDLDTANDELTFILWSSPQFGYIENTLPSPGYEKSNVGISIDSFDMKHIKDFQINYVQFHHQQIEPTADQFMLYVTDGQHQSAAVPFYIIIQPTNDEPPSFLARNITVSEGQVRELDPSIINVADLDLPTDSLVFIIKQQPNHGKIVNGNDIIQYKHQIHSHEEHLVHDFTMDQLKHGMKLMYKHDDSETKTDSFTIQLSDGKHTVQKVIQVTILPVNDEKPLLSRNNELEVEFGDSRIISSVVLEAEDKDTSRQHVYYVMDSVPKQGVLQIKEGRDWIPLHPGMNCSQDDIDMNRLRYIHTGAIGSNGRDSFHFHLSDGDHRSSVHRFQIFIQNIEKGEIMIFLKPLTIFMGERGILTTAVLLASDGSNKPEELLYVITMPPSYGQVEYITYPGVAITSFSQMDVAAQAVSYTHKSTVAATSDSLRFIVSNGLSTRNGSLEIIIENIDRILPTLLNNKGIRLVEGSMVSISPDVLQLSDPDTPPQNLTYIIAQQPQHGQLHLKGAVLKQHNFTQLDVDSMDIAYKHDGGESQIDRFTFVVTDMTNHGFLVNGVLHTEPSVFTIQVDHKDKAFPRIVYLQCPSQVEVFKNQKYGIYISSRHLKASDRDSKDEELIYHILREPNIGYLENVTTGGFIWNKFTQKDLNSRNIIYIISASSAVMSDSLEFQVSDSSGNSALPQILDLKWSRIEMMESEYRVCEDVGLFSVKVLRTGYFMDSAFVGIKVNSISALVGKDFTHSSANLIQFDPGVSVKCWNIVITNDKLEENEESFEVLLTSPINAVLGAKAKILIKIIDGEKDRCTLAFMNDRNEENPPGRVLRERLASGSSTIPNLKSNSSLVEGMAMTNLHEDLKKSQGDVMQQFPLKPPSKKKLMYHGVIALKVEGDHSPSVYNRRATVVITSQSQQHFLGKTELSQTDKVTTVPASQQIPVQQEPSSKICPSGWTYHDDRCYYLNTKHKATWIGAARACKEMYHGNLVSVISKQDMEWLWDFSGRRSFWIGLNDRISPGKWNWAGGEHVSFTNWKRGLPPTSRKKGKNCVLVRRRGKWEVKNCKQGKPHYYMCSVR</sequence>
<evidence type="ECO:0000259" key="23">
    <source>
        <dbReference type="PROSITE" id="PS50268"/>
    </source>
</evidence>
<evidence type="ECO:0000256" key="8">
    <source>
        <dbReference type="ARBA" id="ARBA00022734"/>
    </source>
</evidence>
<gene>
    <name evidence="24" type="ORF">chiPu_0013946</name>
</gene>
<dbReference type="Gene3D" id="2.60.40.2030">
    <property type="match status" value="1"/>
</dbReference>
<keyword evidence="7 21" id="KW-0732">Signal</keyword>
<feature type="repeat" description="CSPG" evidence="20">
    <location>
        <begin position="1497"/>
        <end position="1587"/>
    </location>
</feature>
<dbReference type="GO" id="GO:0005509">
    <property type="term" value="F:calcium ion binding"/>
    <property type="evidence" value="ECO:0007669"/>
    <property type="project" value="UniProtKB-UniRule"/>
</dbReference>
<dbReference type="Proteomes" id="UP000287033">
    <property type="component" value="Unassembled WGS sequence"/>
</dbReference>
<evidence type="ECO:0000256" key="13">
    <source>
        <dbReference type="ARBA" id="ARBA00023157"/>
    </source>
</evidence>
<evidence type="ECO:0000256" key="18">
    <source>
        <dbReference type="ARBA" id="ARBA00081243"/>
    </source>
</evidence>
<feature type="repeat" description="CSPG" evidence="20">
    <location>
        <begin position="883"/>
        <end position="977"/>
    </location>
</feature>
<dbReference type="FunFam" id="3.10.100.10:FF:000081">
    <property type="entry name" value="FRAS1 related extracellular matrix 1"/>
    <property type="match status" value="1"/>
</dbReference>
<keyword evidence="4" id="KW-0964">Secreted</keyword>
<feature type="repeat" description="CSPG" evidence="20">
    <location>
        <begin position="408"/>
        <end position="495"/>
    </location>
</feature>
<reference evidence="24 25" key="1">
    <citation type="journal article" date="2018" name="Nat. Ecol. Evol.">
        <title>Shark genomes provide insights into elasmobranch evolution and the origin of vertebrates.</title>
        <authorList>
            <person name="Hara Y"/>
            <person name="Yamaguchi K"/>
            <person name="Onimaru K"/>
            <person name="Kadota M"/>
            <person name="Koyanagi M"/>
            <person name="Keeley SD"/>
            <person name="Tatsumi K"/>
            <person name="Tanaka K"/>
            <person name="Motone F"/>
            <person name="Kageyama Y"/>
            <person name="Nozu R"/>
            <person name="Adachi N"/>
            <person name="Nishimura O"/>
            <person name="Nakagawa R"/>
            <person name="Tanegashima C"/>
            <person name="Kiyatake I"/>
            <person name="Matsumoto R"/>
            <person name="Murakumo K"/>
            <person name="Nishida K"/>
            <person name="Terakita A"/>
            <person name="Kuratani S"/>
            <person name="Sato K"/>
            <person name="Hyodo S Kuraku.S."/>
        </authorList>
    </citation>
    <scope>NUCLEOTIDE SEQUENCE [LARGE SCALE GENOMIC DNA]</scope>
</reference>
<dbReference type="PANTHER" id="PTHR45739">
    <property type="entry name" value="MATRIX PROTEIN, PUTATIVE-RELATED"/>
    <property type="match status" value="1"/>
</dbReference>
<feature type="repeat" description="CSPG" evidence="20">
    <location>
        <begin position="1384"/>
        <end position="1476"/>
    </location>
</feature>
<keyword evidence="12" id="KW-0130">Cell adhesion</keyword>
<keyword evidence="6" id="KW-0479">Metal-binding</keyword>
<dbReference type="PANTHER" id="PTHR45739:SF7">
    <property type="entry name" value="FRAS1-RELATED EXTRACELLULAR MATRIX PROTEIN 1"/>
    <property type="match status" value="1"/>
</dbReference>
<feature type="repeat" description="CSPG" evidence="20">
    <location>
        <begin position="1266"/>
        <end position="1363"/>
    </location>
</feature>
<dbReference type="InterPro" id="IPR051561">
    <property type="entry name" value="FRAS1_ECM"/>
</dbReference>
<evidence type="ECO:0000313" key="24">
    <source>
        <dbReference type="EMBL" id="GCC35461.1"/>
    </source>
</evidence>
<keyword evidence="8" id="KW-0430">Lectin</keyword>
<feature type="repeat" description="CSPG" evidence="20">
    <location>
        <begin position="516"/>
        <end position="610"/>
    </location>
</feature>
<evidence type="ECO:0000256" key="9">
    <source>
        <dbReference type="ARBA" id="ARBA00022737"/>
    </source>
</evidence>
<dbReference type="GO" id="GO:0007156">
    <property type="term" value="P:homophilic cell adhesion via plasma membrane adhesion molecules"/>
    <property type="evidence" value="ECO:0007669"/>
    <property type="project" value="InterPro"/>
</dbReference>
<comment type="subunit">
    <text evidence="16">Interacts with FREM2.</text>
</comment>
<dbReference type="SUPFAM" id="SSF56436">
    <property type="entry name" value="C-type lectin-like"/>
    <property type="match status" value="1"/>
</dbReference>
<keyword evidence="25" id="KW-1185">Reference proteome</keyword>
<dbReference type="InterPro" id="IPR016187">
    <property type="entry name" value="CTDL_fold"/>
</dbReference>
<evidence type="ECO:0000256" key="15">
    <source>
        <dbReference type="ARBA" id="ARBA00058451"/>
    </source>
</evidence>
<dbReference type="GO" id="GO:0007154">
    <property type="term" value="P:cell communication"/>
    <property type="evidence" value="ECO:0007669"/>
    <property type="project" value="InterPro"/>
</dbReference>
<feature type="repeat" description="CSPG" evidence="20">
    <location>
        <begin position="1019"/>
        <end position="1121"/>
    </location>
</feature>
<evidence type="ECO:0000256" key="19">
    <source>
        <dbReference type="PROSITE-ProRule" id="PRU00043"/>
    </source>
</evidence>
<evidence type="ECO:0000256" key="12">
    <source>
        <dbReference type="ARBA" id="ARBA00022889"/>
    </source>
</evidence>
<accession>A0A401SYI4</accession>
<feature type="repeat" description="CSPG" evidence="20">
    <location>
        <begin position="291"/>
        <end position="383"/>
    </location>
</feature>
<feature type="signal peptide" evidence="21">
    <location>
        <begin position="1"/>
        <end position="30"/>
    </location>
</feature>
<dbReference type="InterPro" id="IPR001304">
    <property type="entry name" value="C-type_lectin-like"/>
</dbReference>
<name>A0A401SYI4_CHIPU</name>
<evidence type="ECO:0000256" key="7">
    <source>
        <dbReference type="ARBA" id="ARBA00022729"/>
    </source>
</evidence>
<dbReference type="InterPro" id="IPR016186">
    <property type="entry name" value="C-type_lectin-like/link_sf"/>
</dbReference>
<keyword evidence="3" id="KW-0217">Developmental protein</keyword>
<keyword evidence="14" id="KW-0325">Glycoprotein</keyword>
<dbReference type="Gene3D" id="3.10.100.10">
    <property type="entry name" value="Mannose-Binding Protein A, subunit A"/>
    <property type="match status" value="1"/>
</dbReference>
<comment type="function">
    <text evidence="15">Extracellular matrix protein that plays a role in epidermal differentiation and is required for epidermal adhesion during embryonic development.</text>
</comment>
<organism evidence="24 25">
    <name type="scientific">Chiloscyllium punctatum</name>
    <name type="common">Brownbanded bambooshark</name>
    <name type="synonym">Hemiscyllium punctatum</name>
    <dbReference type="NCBI Taxonomy" id="137246"/>
    <lineage>
        <taxon>Eukaryota</taxon>
        <taxon>Metazoa</taxon>
        <taxon>Chordata</taxon>
        <taxon>Craniata</taxon>
        <taxon>Vertebrata</taxon>
        <taxon>Chondrichthyes</taxon>
        <taxon>Elasmobranchii</taxon>
        <taxon>Galeomorphii</taxon>
        <taxon>Galeoidea</taxon>
        <taxon>Orectolobiformes</taxon>
        <taxon>Hemiscylliidae</taxon>
        <taxon>Chiloscyllium</taxon>
    </lineage>
</organism>
<evidence type="ECO:0000256" key="10">
    <source>
        <dbReference type="ARBA" id="ARBA00022837"/>
    </source>
</evidence>
<evidence type="ECO:0000256" key="16">
    <source>
        <dbReference type="ARBA" id="ARBA00065340"/>
    </source>
</evidence>
<dbReference type="SUPFAM" id="SSF141072">
    <property type="entry name" value="CalX-like"/>
    <property type="match status" value="1"/>
</dbReference>
<comment type="caution">
    <text evidence="24">The sequence shown here is derived from an EMBL/GenBank/DDBJ whole genome shotgun (WGS) entry which is preliminary data.</text>
</comment>
<evidence type="ECO:0000313" key="25">
    <source>
        <dbReference type="Proteomes" id="UP000287033"/>
    </source>
</evidence>
<dbReference type="SMART" id="SM00034">
    <property type="entry name" value="CLECT"/>
    <property type="match status" value="1"/>
</dbReference>
<dbReference type="Pfam" id="PF00059">
    <property type="entry name" value="Lectin_C"/>
    <property type="match status" value="1"/>
</dbReference>
<feature type="domain" description="Cadherin" evidence="23">
    <location>
        <begin position="774"/>
        <end position="886"/>
    </location>
</feature>
<keyword evidence="9" id="KW-0677">Repeat</keyword>
<evidence type="ECO:0000256" key="3">
    <source>
        <dbReference type="ARBA" id="ARBA00022473"/>
    </source>
</evidence>
<feature type="repeat" description="CSPG" evidence="20">
    <location>
        <begin position="771"/>
        <end position="862"/>
    </location>
</feature>
<keyword evidence="11" id="KW-0084">Basement membrane</keyword>
<evidence type="ECO:0000259" key="22">
    <source>
        <dbReference type="PROSITE" id="PS50041"/>
    </source>
</evidence>
<dbReference type="InterPro" id="IPR038081">
    <property type="entry name" value="CalX-like_sf"/>
</dbReference>
<dbReference type="Pfam" id="PF19309">
    <property type="entry name" value="Frem_N"/>
    <property type="match status" value="1"/>
</dbReference>
<dbReference type="SMART" id="SM00237">
    <property type="entry name" value="Calx_beta"/>
    <property type="match status" value="1"/>
</dbReference>
<keyword evidence="13" id="KW-1015">Disulfide bond</keyword>
<evidence type="ECO:0000256" key="6">
    <source>
        <dbReference type="ARBA" id="ARBA00022723"/>
    </source>
</evidence>
<dbReference type="Pfam" id="PF03160">
    <property type="entry name" value="Calx-beta"/>
    <property type="match status" value="1"/>
</dbReference>
<evidence type="ECO:0000256" key="11">
    <source>
        <dbReference type="ARBA" id="ARBA00022869"/>
    </source>
</evidence>
<keyword evidence="10 19" id="KW-0106">Calcium</keyword>
<evidence type="ECO:0000256" key="14">
    <source>
        <dbReference type="ARBA" id="ARBA00023180"/>
    </source>
</evidence>
<dbReference type="InterPro" id="IPR003644">
    <property type="entry name" value="Calx_beta"/>
</dbReference>
<dbReference type="PROSITE" id="PS51854">
    <property type="entry name" value="CSPG"/>
    <property type="match status" value="12"/>
</dbReference>
<feature type="chain" id="PRO_5019468358" description="FRAS1-related extracellular matrix protein 1" evidence="21">
    <location>
        <begin position="31"/>
        <end position="2111"/>
    </location>
</feature>
<keyword evidence="5" id="KW-0272">Extracellular matrix</keyword>
<evidence type="ECO:0000256" key="2">
    <source>
        <dbReference type="ARBA" id="ARBA00005529"/>
    </source>
</evidence>
<comment type="subcellular location">
    <subcellularLocation>
        <location evidence="1">Secreted</location>
        <location evidence="1">Extracellular space</location>
        <location evidence="1">Extracellular matrix</location>
        <location evidence="1">Basement membrane</location>
    </subcellularLocation>
</comment>
<evidence type="ECO:0000256" key="20">
    <source>
        <dbReference type="PROSITE-ProRule" id="PRU01201"/>
    </source>
</evidence>
<dbReference type="InterPro" id="IPR039005">
    <property type="entry name" value="CSPG_rpt"/>
</dbReference>
<dbReference type="PROSITE" id="PS50268">
    <property type="entry name" value="CADHERIN_2"/>
    <property type="match status" value="1"/>
</dbReference>
<evidence type="ECO:0000256" key="5">
    <source>
        <dbReference type="ARBA" id="ARBA00022530"/>
    </source>
</evidence>
<dbReference type="STRING" id="137246.A0A401SYI4"/>
<dbReference type="PROSITE" id="PS50041">
    <property type="entry name" value="C_TYPE_LECTIN_2"/>
    <property type="match status" value="1"/>
</dbReference>
<evidence type="ECO:0000256" key="4">
    <source>
        <dbReference type="ARBA" id="ARBA00022525"/>
    </source>
</evidence>
<dbReference type="InterPro" id="IPR002126">
    <property type="entry name" value="Cadherin-like_dom"/>
</dbReference>
<feature type="repeat" description="CSPG" evidence="20">
    <location>
        <begin position="1142"/>
        <end position="1245"/>
    </location>
</feature>
<feature type="repeat" description="CSPG" evidence="20">
    <location>
        <begin position="637"/>
        <end position="749"/>
    </location>
</feature>
<proteinExistence type="inferred from homology"/>
<dbReference type="GO" id="GO:0009653">
    <property type="term" value="P:anatomical structure morphogenesis"/>
    <property type="evidence" value="ECO:0007669"/>
    <property type="project" value="TreeGrafter"/>
</dbReference>
<dbReference type="GO" id="GO:0005604">
    <property type="term" value="C:basement membrane"/>
    <property type="evidence" value="ECO:0007669"/>
    <property type="project" value="UniProtKB-SubCell"/>
</dbReference>
<feature type="repeat" description="CSPG" evidence="20">
    <location>
        <begin position="1619"/>
        <end position="1715"/>
    </location>
</feature>
<comment type="similarity">
    <text evidence="2">Belongs to the FRAS1 family.</text>
</comment>
<evidence type="ECO:0000256" key="21">
    <source>
        <dbReference type="SAM" id="SignalP"/>
    </source>
</evidence>